<evidence type="ECO:0000313" key="2">
    <source>
        <dbReference type="Proteomes" id="UP000295270"/>
    </source>
</evidence>
<dbReference type="EMBL" id="SLWA01000008">
    <property type="protein sequence ID" value="TCN53899.1"/>
    <property type="molecule type" value="Genomic_DNA"/>
</dbReference>
<proteinExistence type="predicted"/>
<protein>
    <submittedName>
        <fullName evidence="1">Uncharacterized protein</fullName>
    </submittedName>
</protein>
<organism evidence="1 2">
    <name type="scientific">Flavobacterium circumlabens</name>
    <dbReference type="NCBI Taxonomy" id="2133765"/>
    <lineage>
        <taxon>Bacteria</taxon>
        <taxon>Pseudomonadati</taxon>
        <taxon>Bacteroidota</taxon>
        <taxon>Flavobacteriia</taxon>
        <taxon>Flavobacteriales</taxon>
        <taxon>Flavobacteriaceae</taxon>
        <taxon>Flavobacterium</taxon>
    </lineage>
</organism>
<gene>
    <name evidence="1" type="ORF">EV142_108206</name>
</gene>
<name>A0ABY2AV56_9FLAO</name>
<dbReference type="PROSITE" id="PS51257">
    <property type="entry name" value="PROKAR_LIPOPROTEIN"/>
    <property type="match status" value="1"/>
</dbReference>
<evidence type="ECO:0000313" key="1">
    <source>
        <dbReference type="EMBL" id="TCN53899.1"/>
    </source>
</evidence>
<accession>A0ABY2AV56</accession>
<comment type="caution">
    <text evidence="1">The sequence shown here is derived from an EMBL/GenBank/DDBJ whole genome shotgun (WGS) entry which is preliminary data.</text>
</comment>
<keyword evidence="2" id="KW-1185">Reference proteome</keyword>
<sequence>MKIKNYILILIIAFSCTMCDAPKNKKRTLPENLTARLATIFYLSSALKT</sequence>
<reference evidence="1 2" key="1">
    <citation type="journal article" date="2015" name="Stand. Genomic Sci.">
        <title>Genomic Encyclopedia of Bacterial and Archaeal Type Strains, Phase III: the genomes of soil and plant-associated and newly described type strains.</title>
        <authorList>
            <person name="Whitman W.B."/>
            <person name="Woyke T."/>
            <person name="Klenk H.P."/>
            <person name="Zhou Y."/>
            <person name="Lilburn T.G."/>
            <person name="Beck B.J."/>
            <person name="De Vos P."/>
            <person name="Vandamme P."/>
            <person name="Eisen J.A."/>
            <person name="Garrity G."/>
            <person name="Hugenholtz P."/>
            <person name="Kyrpides N.C."/>
        </authorList>
    </citation>
    <scope>NUCLEOTIDE SEQUENCE [LARGE SCALE GENOMIC DNA]</scope>
    <source>
        <strain evidence="1 2">P5626</strain>
    </source>
</reference>
<dbReference type="Proteomes" id="UP000295270">
    <property type="component" value="Unassembled WGS sequence"/>
</dbReference>